<sequence>MFKSARWRSDKNRTKAVFKLQFHATQVTQLNVQALMISVVPGGGGKPRTKLEKATVLDGNCRWENPVHETVKFDRDPKTGKINERIYHFILSTGLGKGGLVGEASIDFAAYAEAIKTSTVSLPLKNCNSKAILNVLIQKLQENADQREVEEIEDASIKSQDGSLKADESIKSDTIENVPFSKATNNVELHGNCRGSNGSDISISSSDSVSGLNTPLELGMRNNINQDPPILSSMNNVSVTPKPTSLASTAIYEEWSAGSDLGTSTDDSNSSQDTFLRENSQHGSDNEIERLKNELIALSRKVEVSDMELQALRKRIVKESKRGQDLSREVVTLKGERDALKLECEKLKAFEKLIDDAKVKSRLEFESGDPWVLFEEIRQELNHEKALSSNLQLQLQKTQESNVELMLAVQDLEKMLDAKKTKVPLPPKKSGFHGSAEELGVIISGCHSDEDVEQRELEQLVKAHRDTKETSVLEQKIMDLYREIEVCKRDKNELEAQMEQLALDYEILKQENHNMSYKLEQSQLQDQLNMQYECPSSFASINELQARIECLESKLNKQSKEFSHSLTTINKLETHIKSLEEELEKQAQLYKMDLESIIQAKVDQEQRAIRAEEALRMTRWKNANTAESLQEEFKRLSMQMAFTFDANEKAATKALTEASELCLQKNELEELLKKAKEELQSVTEDYEAKLCNLSNQVNLKSNQIEEMLEEIDDKSKQLKHQKKHEEEISGAFSQVIHNLKAEIDKLTMEKKCLHEQAQVAEKLGLGLEEAKAFAEEVEVLNQRGNLERNELVRTIALMKKEAVETLEEFQRMKHLKDEKEAAAESLQSELNTLKTQCTKLRESMFEEGVEKQKLRKQVVKLKDDLKKEDDIIGMEKKLKESNERATVSDRTKTLLKNDKTPLVFCSPTEVASLREKLMLLEGQIKLKESALETSINVFLEMEKDLQKKIDELESRVEELDVHSTSFCKCQLQKAYKDSMDTSNDIISVPFVLSTGDSLLEKEPSTSIVDKDSNQDKLIAELASLRERNESMQNELKDMQERYSEISLKFAEVEGARQHLVMKVRTLKNAKKC</sequence>
<accession>A0A9W7IXJ8</accession>
<keyword evidence="5" id="KW-1185">Reference proteome</keyword>
<evidence type="ECO:0000313" key="4">
    <source>
        <dbReference type="EMBL" id="GMJ04400.1"/>
    </source>
</evidence>
<dbReference type="Proteomes" id="UP001165190">
    <property type="component" value="Unassembled WGS sequence"/>
</dbReference>
<gene>
    <name evidence="4" type="ORF">HRI_004109200</name>
</gene>
<dbReference type="PANTHER" id="PTHR34452">
    <property type="entry name" value="MYOSIN HEAVY CHAIN-RELATED PROTEIN"/>
    <property type="match status" value="1"/>
</dbReference>
<dbReference type="PANTHER" id="PTHR34452:SF7">
    <property type="entry name" value="MYOSIN HEAVY CHAIN-RELATED PROTEIN"/>
    <property type="match status" value="1"/>
</dbReference>
<evidence type="ECO:0000313" key="5">
    <source>
        <dbReference type="Proteomes" id="UP001165190"/>
    </source>
</evidence>
<feature type="coiled-coil region" evidence="1">
    <location>
        <begin position="910"/>
        <end position="962"/>
    </location>
</feature>
<dbReference type="AlphaFoldDB" id="A0A9W7IXJ8"/>
<feature type="compositionally biased region" description="Basic and acidic residues" evidence="2">
    <location>
        <begin position="275"/>
        <end position="286"/>
    </location>
</feature>
<reference evidence="4" key="1">
    <citation type="submission" date="2023-05" db="EMBL/GenBank/DDBJ databases">
        <title>Genome and transcriptome analyses reveal genes involved in the formation of fine ridges on petal epidermal cells in Hibiscus trionum.</title>
        <authorList>
            <person name="Koshimizu S."/>
            <person name="Masuda S."/>
            <person name="Ishii T."/>
            <person name="Shirasu K."/>
            <person name="Hoshino A."/>
            <person name="Arita M."/>
        </authorList>
    </citation>
    <scope>NUCLEOTIDE SEQUENCE</scope>
    <source>
        <strain evidence="4">Hamamatsu line</strain>
    </source>
</reference>
<feature type="region of interest" description="Disordered" evidence="2">
    <location>
        <begin position="258"/>
        <end position="286"/>
    </location>
</feature>
<dbReference type="OrthoDB" id="765176at2759"/>
<dbReference type="Pfam" id="PF10358">
    <property type="entry name" value="NT-C2"/>
    <property type="match status" value="1"/>
</dbReference>
<evidence type="ECO:0000256" key="1">
    <source>
        <dbReference type="SAM" id="Coils"/>
    </source>
</evidence>
<feature type="coiled-coil region" evidence="1">
    <location>
        <begin position="658"/>
        <end position="763"/>
    </location>
</feature>
<feature type="coiled-coil region" evidence="1">
    <location>
        <begin position="1014"/>
        <end position="1048"/>
    </location>
</feature>
<organism evidence="4 5">
    <name type="scientific">Hibiscus trionum</name>
    <name type="common">Flower of an hour</name>
    <dbReference type="NCBI Taxonomy" id="183268"/>
    <lineage>
        <taxon>Eukaryota</taxon>
        <taxon>Viridiplantae</taxon>
        <taxon>Streptophyta</taxon>
        <taxon>Embryophyta</taxon>
        <taxon>Tracheophyta</taxon>
        <taxon>Spermatophyta</taxon>
        <taxon>Magnoliopsida</taxon>
        <taxon>eudicotyledons</taxon>
        <taxon>Gunneridae</taxon>
        <taxon>Pentapetalae</taxon>
        <taxon>rosids</taxon>
        <taxon>malvids</taxon>
        <taxon>Malvales</taxon>
        <taxon>Malvaceae</taxon>
        <taxon>Malvoideae</taxon>
        <taxon>Hibiscus</taxon>
    </lineage>
</organism>
<protein>
    <recommendedName>
        <fullName evidence="3">C2 NT-type domain-containing protein</fullName>
    </recommendedName>
</protein>
<keyword evidence="1" id="KW-0175">Coiled coil</keyword>
<feature type="coiled-coil region" evidence="1">
    <location>
        <begin position="541"/>
        <end position="600"/>
    </location>
</feature>
<dbReference type="PROSITE" id="PS51840">
    <property type="entry name" value="C2_NT"/>
    <property type="match status" value="1"/>
</dbReference>
<feature type="domain" description="C2 NT-type" evidence="3">
    <location>
        <begin position="6"/>
        <end position="141"/>
    </location>
</feature>
<dbReference type="InterPro" id="IPR019448">
    <property type="entry name" value="NT-C2"/>
</dbReference>
<comment type="caution">
    <text evidence="4">The sequence shown here is derived from an EMBL/GenBank/DDBJ whole genome shotgun (WGS) entry which is preliminary data.</text>
</comment>
<name>A0A9W7IXJ8_HIBTR</name>
<feature type="coiled-coil region" evidence="1">
    <location>
        <begin position="288"/>
        <end position="329"/>
    </location>
</feature>
<feature type="coiled-coil region" evidence="1">
    <location>
        <begin position="477"/>
        <end position="511"/>
    </location>
</feature>
<feature type="compositionally biased region" description="Low complexity" evidence="2">
    <location>
        <begin position="263"/>
        <end position="274"/>
    </location>
</feature>
<evidence type="ECO:0000256" key="2">
    <source>
        <dbReference type="SAM" id="MobiDB-lite"/>
    </source>
</evidence>
<proteinExistence type="predicted"/>
<evidence type="ECO:0000259" key="3">
    <source>
        <dbReference type="PROSITE" id="PS51840"/>
    </source>
</evidence>
<feature type="coiled-coil region" evidence="1">
    <location>
        <begin position="809"/>
        <end position="871"/>
    </location>
</feature>
<dbReference type="EMBL" id="BSYR01000039">
    <property type="protein sequence ID" value="GMJ04400.1"/>
    <property type="molecule type" value="Genomic_DNA"/>
</dbReference>